<evidence type="ECO:0000313" key="6">
    <source>
        <dbReference type="EMBL" id="PWA54021.1"/>
    </source>
</evidence>
<evidence type="ECO:0000256" key="3">
    <source>
        <dbReference type="PROSITE-ProRule" id="PRU00285"/>
    </source>
</evidence>
<gene>
    <name evidence="6" type="ORF">CTI12_AA439480</name>
</gene>
<protein>
    <submittedName>
        <fullName evidence="6">23.6 kDa heat shock protein, mitochondrial</fullName>
    </submittedName>
</protein>
<evidence type="ECO:0000313" key="7">
    <source>
        <dbReference type="Proteomes" id="UP000245207"/>
    </source>
</evidence>
<keyword evidence="7" id="KW-1185">Reference proteome</keyword>
<dbReference type="PANTHER" id="PTHR46991">
    <property type="entry name" value="23.5 KDA HEAT SHOCK PROTEIN, MITOCHONDRIAL"/>
    <property type="match status" value="1"/>
</dbReference>
<dbReference type="Pfam" id="PF00011">
    <property type="entry name" value="HSP20"/>
    <property type="match status" value="1"/>
</dbReference>
<dbReference type="CDD" id="cd00298">
    <property type="entry name" value="ACD_sHsps_p23-like"/>
    <property type="match status" value="1"/>
</dbReference>
<comment type="caution">
    <text evidence="6">The sequence shown here is derived from an EMBL/GenBank/DDBJ whole genome shotgun (WGS) entry which is preliminary data.</text>
</comment>
<comment type="similarity">
    <text evidence="3 4">Belongs to the small heat shock protein (HSP20) family.</text>
</comment>
<dbReference type="Proteomes" id="UP000245207">
    <property type="component" value="Unassembled WGS sequence"/>
</dbReference>
<sequence>MAALSKVNGLRLFTRSVSQLRPVVAGSRFFNANSAGGHYILLDRCSTTKTTPKAPPSSTKVIKPWITEEGPECLDLGIVLLGVREECVKVSVDNNTVVVEGQGDKDFLEERGFEKYVCSIDLSDKLYKVSDIKAHMIKNTGLLQLAIPKLKPEDVTFDVKVDVLMSS</sequence>
<dbReference type="PANTHER" id="PTHR46991:SF11">
    <property type="entry name" value="SMALL HEAT SHOCK PROTEIN HSPF"/>
    <property type="match status" value="1"/>
</dbReference>
<dbReference type="InterPro" id="IPR008978">
    <property type="entry name" value="HSP20-like_chaperone"/>
</dbReference>
<dbReference type="Gene3D" id="2.60.40.790">
    <property type="match status" value="1"/>
</dbReference>
<evidence type="ECO:0000259" key="5">
    <source>
        <dbReference type="PROSITE" id="PS01031"/>
    </source>
</evidence>
<organism evidence="6 7">
    <name type="scientific">Artemisia annua</name>
    <name type="common">Sweet wormwood</name>
    <dbReference type="NCBI Taxonomy" id="35608"/>
    <lineage>
        <taxon>Eukaryota</taxon>
        <taxon>Viridiplantae</taxon>
        <taxon>Streptophyta</taxon>
        <taxon>Embryophyta</taxon>
        <taxon>Tracheophyta</taxon>
        <taxon>Spermatophyta</taxon>
        <taxon>Magnoliopsida</taxon>
        <taxon>eudicotyledons</taxon>
        <taxon>Gunneridae</taxon>
        <taxon>Pentapetalae</taxon>
        <taxon>asterids</taxon>
        <taxon>campanulids</taxon>
        <taxon>Asterales</taxon>
        <taxon>Asteraceae</taxon>
        <taxon>Asteroideae</taxon>
        <taxon>Anthemideae</taxon>
        <taxon>Artemisiinae</taxon>
        <taxon>Artemisia</taxon>
    </lineage>
</organism>
<keyword evidence="1" id="KW-0809">Transit peptide</keyword>
<dbReference type="AlphaFoldDB" id="A0A2U1LYG3"/>
<evidence type="ECO:0000256" key="4">
    <source>
        <dbReference type="RuleBase" id="RU003616"/>
    </source>
</evidence>
<reference evidence="6 7" key="1">
    <citation type="journal article" date="2018" name="Mol. Plant">
        <title>The genome of Artemisia annua provides insight into the evolution of Asteraceae family and artemisinin biosynthesis.</title>
        <authorList>
            <person name="Shen Q."/>
            <person name="Zhang L."/>
            <person name="Liao Z."/>
            <person name="Wang S."/>
            <person name="Yan T."/>
            <person name="Shi P."/>
            <person name="Liu M."/>
            <person name="Fu X."/>
            <person name="Pan Q."/>
            <person name="Wang Y."/>
            <person name="Lv Z."/>
            <person name="Lu X."/>
            <person name="Zhang F."/>
            <person name="Jiang W."/>
            <person name="Ma Y."/>
            <person name="Chen M."/>
            <person name="Hao X."/>
            <person name="Li L."/>
            <person name="Tang Y."/>
            <person name="Lv G."/>
            <person name="Zhou Y."/>
            <person name="Sun X."/>
            <person name="Brodelius P.E."/>
            <person name="Rose J.K.C."/>
            <person name="Tang K."/>
        </authorList>
    </citation>
    <scope>NUCLEOTIDE SEQUENCE [LARGE SCALE GENOMIC DNA]</scope>
    <source>
        <strain evidence="7">cv. Huhao1</strain>
        <tissue evidence="6">Leaf</tissue>
    </source>
</reference>
<accession>A0A2U1LYG3</accession>
<dbReference type="PROSITE" id="PS01031">
    <property type="entry name" value="SHSP"/>
    <property type="match status" value="1"/>
</dbReference>
<dbReference type="InterPro" id="IPR002068">
    <property type="entry name" value="A-crystallin/Hsp20_dom"/>
</dbReference>
<dbReference type="STRING" id="35608.A0A2U1LYG3"/>
<evidence type="ECO:0000256" key="1">
    <source>
        <dbReference type="ARBA" id="ARBA00022946"/>
    </source>
</evidence>
<proteinExistence type="inferred from homology"/>
<dbReference type="EMBL" id="PKPP01007222">
    <property type="protein sequence ID" value="PWA54021.1"/>
    <property type="molecule type" value="Genomic_DNA"/>
</dbReference>
<dbReference type="SUPFAM" id="SSF49764">
    <property type="entry name" value="HSP20-like chaperones"/>
    <property type="match status" value="1"/>
</dbReference>
<name>A0A2U1LYG3_ARTAN</name>
<keyword evidence="2 6" id="KW-0346">Stress response</keyword>
<feature type="domain" description="SHSP" evidence="5">
    <location>
        <begin position="56"/>
        <end position="164"/>
    </location>
</feature>
<dbReference type="InterPro" id="IPR044656">
    <property type="entry name" value="HSP14.7/HSP23.5/HSP23.6-like"/>
</dbReference>
<evidence type="ECO:0000256" key="2">
    <source>
        <dbReference type="ARBA" id="ARBA00023016"/>
    </source>
</evidence>